<evidence type="ECO:0000256" key="11">
    <source>
        <dbReference type="ARBA" id="ARBA00049090"/>
    </source>
</evidence>
<keyword evidence="4 22" id="KW-0812">Transmembrane</keyword>
<evidence type="ECO:0000256" key="7">
    <source>
        <dbReference type="ARBA" id="ARBA00022970"/>
    </source>
</evidence>
<gene>
    <name evidence="24" type="ORF">CALMAC_LOCUS6771</name>
</gene>
<keyword evidence="25" id="KW-1185">Reference proteome</keyword>
<dbReference type="PANTHER" id="PTHR45624">
    <property type="entry name" value="MITOCHONDRIAL BASIC AMINO ACIDS TRANSPORTER-RELATED"/>
    <property type="match status" value="1"/>
</dbReference>
<comment type="catalytic activity">
    <reaction evidence="15">
        <text>L-ornithine(in) + L-arginine(out) = L-ornithine(out) + L-arginine(in)</text>
        <dbReference type="Rhea" id="RHEA:34991"/>
        <dbReference type="ChEBI" id="CHEBI:32682"/>
        <dbReference type="ChEBI" id="CHEBI:46911"/>
    </reaction>
</comment>
<comment type="catalytic activity">
    <reaction evidence="12">
        <text>L-histidine(out) = L-histidine(in)</text>
        <dbReference type="Rhea" id="RHEA:72807"/>
        <dbReference type="ChEBI" id="CHEBI:57595"/>
    </reaction>
</comment>
<evidence type="ECO:0000256" key="21">
    <source>
        <dbReference type="ARBA" id="ARBA00080567"/>
    </source>
</evidence>
<evidence type="ECO:0000256" key="12">
    <source>
        <dbReference type="ARBA" id="ARBA00050592"/>
    </source>
</evidence>
<dbReference type="GO" id="GO:0005289">
    <property type="term" value="F:high-affinity L-arginine transmembrane transporter activity"/>
    <property type="evidence" value="ECO:0007669"/>
    <property type="project" value="TreeGrafter"/>
</dbReference>
<proteinExistence type="inferred from homology"/>
<evidence type="ECO:0000256" key="18">
    <source>
        <dbReference type="ARBA" id="ARBA00076491"/>
    </source>
</evidence>
<dbReference type="GO" id="GO:1990575">
    <property type="term" value="P:mitochondrial L-ornithine transmembrane transport"/>
    <property type="evidence" value="ECO:0007669"/>
    <property type="project" value="UniProtKB-ARBA"/>
</dbReference>
<evidence type="ECO:0000256" key="2">
    <source>
        <dbReference type="ARBA" id="ARBA00006375"/>
    </source>
</evidence>
<evidence type="ECO:0000256" key="5">
    <source>
        <dbReference type="ARBA" id="ARBA00022737"/>
    </source>
</evidence>
<comment type="catalytic activity">
    <reaction evidence="14">
        <text>L-homoarginine(in) + L-arginine(out) = L-homoarginine(out) + L-arginine(in)</text>
        <dbReference type="Rhea" id="RHEA:72799"/>
        <dbReference type="ChEBI" id="CHEBI:32682"/>
        <dbReference type="ChEBI" id="CHEBI:143006"/>
    </reaction>
</comment>
<dbReference type="SUPFAM" id="SSF103506">
    <property type="entry name" value="Mitochondrial carrier"/>
    <property type="match status" value="1"/>
</dbReference>
<dbReference type="FunFam" id="1.50.40.10:FF:000037">
    <property type="entry name" value="Solute carrier family 25 member 29"/>
    <property type="match status" value="1"/>
</dbReference>
<protein>
    <recommendedName>
        <fullName evidence="17">Mitochondrial basic amino acids transporter</fullName>
    </recommendedName>
    <alternativeName>
        <fullName evidence="21">Carnitine/acylcarnitine translocase-like</fullName>
    </alternativeName>
    <alternativeName>
        <fullName evidence="20">Mitochondrial carnitine/acylcarnitine carrier protein CACL</fullName>
    </alternativeName>
    <alternativeName>
        <fullName evidence="19">Mitochondrial ornithine transporter 3</fullName>
    </alternativeName>
    <alternativeName>
        <fullName evidence="18">Solute carrier family 25 member 29</fullName>
    </alternativeName>
</protein>
<evidence type="ECO:0000256" key="8">
    <source>
        <dbReference type="ARBA" id="ARBA00022989"/>
    </source>
</evidence>
<evidence type="ECO:0000256" key="3">
    <source>
        <dbReference type="ARBA" id="ARBA00022448"/>
    </source>
</evidence>
<keyword evidence="9" id="KW-0496">Mitochondrion</keyword>
<evidence type="ECO:0000256" key="17">
    <source>
        <dbReference type="ARBA" id="ARBA00071763"/>
    </source>
</evidence>
<dbReference type="AlphaFoldDB" id="A0A653C7X6"/>
<evidence type="ECO:0000256" key="16">
    <source>
        <dbReference type="ARBA" id="ARBA00052673"/>
    </source>
</evidence>
<comment type="catalytic activity">
    <reaction evidence="11">
        <text>L-lysine(out) + L-arginine(in) = L-lysine(in) + L-arginine(out)</text>
        <dbReference type="Rhea" id="RHEA:70827"/>
        <dbReference type="ChEBI" id="CHEBI:32551"/>
        <dbReference type="ChEBI" id="CHEBI:32682"/>
    </reaction>
</comment>
<organism evidence="24 25">
    <name type="scientific">Callosobruchus maculatus</name>
    <name type="common">Southern cowpea weevil</name>
    <name type="synonym">Pulse bruchid</name>
    <dbReference type="NCBI Taxonomy" id="64391"/>
    <lineage>
        <taxon>Eukaryota</taxon>
        <taxon>Metazoa</taxon>
        <taxon>Ecdysozoa</taxon>
        <taxon>Arthropoda</taxon>
        <taxon>Hexapoda</taxon>
        <taxon>Insecta</taxon>
        <taxon>Pterygota</taxon>
        <taxon>Neoptera</taxon>
        <taxon>Endopterygota</taxon>
        <taxon>Coleoptera</taxon>
        <taxon>Polyphaga</taxon>
        <taxon>Cucujiformia</taxon>
        <taxon>Chrysomeloidea</taxon>
        <taxon>Chrysomelidae</taxon>
        <taxon>Bruchinae</taxon>
        <taxon>Bruchini</taxon>
        <taxon>Callosobruchus</taxon>
    </lineage>
</organism>
<evidence type="ECO:0000256" key="10">
    <source>
        <dbReference type="ARBA" id="ARBA00023136"/>
    </source>
</evidence>
<dbReference type="Proteomes" id="UP000410492">
    <property type="component" value="Unassembled WGS sequence"/>
</dbReference>
<comment type="subcellular location">
    <subcellularLocation>
        <location evidence="1">Mitochondrion inner membrane</location>
        <topology evidence="1">Multi-pass membrane protein</topology>
    </subcellularLocation>
</comment>
<dbReference type="OrthoDB" id="193856at2759"/>
<comment type="catalytic activity">
    <reaction evidence="13">
        <text>L-histidine(out) + L-arginine(in) = L-histidine(in) + L-arginine(out)</text>
        <dbReference type="Rhea" id="RHEA:71063"/>
        <dbReference type="ChEBI" id="CHEBI:32682"/>
        <dbReference type="ChEBI" id="CHEBI:57595"/>
    </reaction>
</comment>
<dbReference type="InterPro" id="IPR023395">
    <property type="entry name" value="MCP_dom_sf"/>
</dbReference>
<keyword evidence="3 23" id="KW-0813">Transport</keyword>
<evidence type="ECO:0000313" key="24">
    <source>
        <dbReference type="EMBL" id="VEN43719.1"/>
    </source>
</evidence>
<keyword evidence="7" id="KW-0029">Amino-acid transport</keyword>
<evidence type="ECO:0000256" key="9">
    <source>
        <dbReference type="ARBA" id="ARBA00023128"/>
    </source>
</evidence>
<accession>A0A653C7X6</accession>
<dbReference type="PRINTS" id="PR00926">
    <property type="entry name" value="MITOCARRIER"/>
</dbReference>
<evidence type="ECO:0000256" key="6">
    <source>
        <dbReference type="ARBA" id="ARBA00022792"/>
    </source>
</evidence>
<keyword evidence="6" id="KW-0999">Mitochondrion inner membrane</keyword>
<name>A0A653C7X6_CALMS</name>
<dbReference type="InterPro" id="IPR002067">
    <property type="entry name" value="MCP"/>
</dbReference>
<dbReference type="InterPro" id="IPR018108">
    <property type="entry name" value="MCP_transmembrane"/>
</dbReference>
<dbReference type="PANTHER" id="PTHR45624:SF61">
    <property type="entry name" value="MITOCHONDRIAL BASIC AMINO ACIDS TRANSPORTER"/>
    <property type="match status" value="1"/>
</dbReference>
<reference evidence="24 25" key="1">
    <citation type="submission" date="2019-01" db="EMBL/GenBank/DDBJ databases">
        <authorList>
            <person name="Sayadi A."/>
        </authorList>
    </citation>
    <scope>NUCLEOTIDE SEQUENCE [LARGE SCALE GENOMIC DNA]</scope>
</reference>
<feature type="repeat" description="Solcar" evidence="22">
    <location>
        <begin position="181"/>
        <end position="264"/>
    </location>
</feature>
<evidence type="ECO:0000256" key="4">
    <source>
        <dbReference type="ARBA" id="ARBA00022692"/>
    </source>
</evidence>
<comment type="catalytic activity">
    <reaction evidence="16">
        <text>N(omega)-methyl-L-arginine(in) + L-arginine(out) = N(omega)-methyl-L-arginine(out) + L-arginine(in)</text>
        <dbReference type="Rhea" id="RHEA:72803"/>
        <dbReference type="ChEBI" id="CHEBI:32682"/>
        <dbReference type="ChEBI" id="CHEBI:114953"/>
    </reaction>
</comment>
<evidence type="ECO:0000256" key="14">
    <source>
        <dbReference type="ARBA" id="ARBA00051045"/>
    </source>
</evidence>
<evidence type="ECO:0000256" key="23">
    <source>
        <dbReference type="RuleBase" id="RU000488"/>
    </source>
</evidence>
<evidence type="ECO:0000256" key="13">
    <source>
        <dbReference type="ARBA" id="ARBA00050768"/>
    </source>
</evidence>
<dbReference type="Gene3D" id="1.50.40.10">
    <property type="entry name" value="Mitochondrial carrier domain"/>
    <property type="match status" value="1"/>
</dbReference>
<evidence type="ECO:0000256" key="15">
    <source>
        <dbReference type="ARBA" id="ARBA00051921"/>
    </source>
</evidence>
<keyword evidence="5" id="KW-0677">Repeat</keyword>
<evidence type="ECO:0000256" key="22">
    <source>
        <dbReference type="PROSITE-ProRule" id="PRU00282"/>
    </source>
</evidence>
<keyword evidence="10 22" id="KW-0472">Membrane</keyword>
<dbReference type="InterPro" id="IPR050567">
    <property type="entry name" value="Mitochondrial_Carrier"/>
</dbReference>
<evidence type="ECO:0000256" key="20">
    <source>
        <dbReference type="ARBA" id="ARBA00079387"/>
    </source>
</evidence>
<dbReference type="Pfam" id="PF00153">
    <property type="entry name" value="Mito_carr"/>
    <property type="match status" value="3"/>
</dbReference>
<dbReference type="PROSITE" id="PS50920">
    <property type="entry name" value="SOLCAR"/>
    <property type="match status" value="3"/>
</dbReference>
<evidence type="ECO:0000256" key="19">
    <source>
        <dbReference type="ARBA" id="ARBA00078745"/>
    </source>
</evidence>
<comment type="similarity">
    <text evidence="2 23">Belongs to the mitochondrial carrier (TC 2.A.29) family.</text>
</comment>
<feature type="repeat" description="Solcar" evidence="22">
    <location>
        <begin position="2"/>
        <end position="86"/>
    </location>
</feature>
<dbReference type="EMBL" id="CAACVG010007111">
    <property type="protein sequence ID" value="VEN43719.1"/>
    <property type="molecule type" value="Genomic_DNA"/>
</dbReference>
<dbReference type="GO" id="GO:0005743">
    <property type="term" value="C:mitochondrial inner membrane"/>
    <property type="evidence" value="ECO:0007669"/>
    <property type="project" value="UniProtKB-SubCell"/>
</dbReference>
<evidence type="ECO:0000256" key="1">
    <source>
        <dbReference type="ARBA" id="ARBA00004448"/>
    </source>
</evidence>
<evidence type="ECO:0000313" key="25">
    <source>
        <dbReference type="Proteomes" id="UP000410492"/>
    </source>
</evidence>
<feature type="repeat" description="Solcar" evidence="22">
    <location>
        <begin position="91"/>
        <end position="175"/>
    </location>
</feature>
<sequence length="294" mass="32239">MSLDFIAGWFGGMAGVVVGHPLDSVKVLLQSQDCRNPKYTGSIHCFRTLLKNDGVRGLYRGVYSPLMGVAGVNAIVFGVYGTCLRNMSDPDSLKSHALAGAAAGLLQSFVCGPVELVKSRMQVATDGCQSTYQCFKNIYMKEGIRGLNRGITLTILREVPSFSAYFFVYEYLTRTKSPEPVSTPRMLCAGGVAGVFTWAISYPVDVLKTRMQVDSRYKSSYDCLKKSLKADGVACLFQGLTPTLIRAFPVNAVTFTVVAWTMRLLEGGIPNPSYLVEKYSNIIETVNLREVEPM</sequence>
<keyword evidence="8" id="KW-1133">Transmembrane helix</keyword>